<keyword evidence="6" id="KW-0418">Kinase</keyword>
<dbReference type="FunFam" id="1.10.510.10:FF:000571">
    <property type="entry name" value="Maternal embryonic leucine zipper kinase"/>
    <property type="match status" value="1"/>
</dbReference>
<dbReference type="GO" id="GO:0005524">
    <property type="term" value="F:ATP binding"/>
    <property type="evidence" value="ECO:0007669"/>
    <property type="project" value="UniProtKB-UniRule"/>
</dbReference>
<proteinExistence type="inferred from homology"/>
<gene>
    <name evidence="6" type="ORF">TRFO_30600</name>
</gene>
<name>A0A1J4JYD4_9EUKA</name>
<dbReference type="GO" id="GO:0004674">
    <property type="term" value="F:protein serine/threonine kinase activity"/>
    <property type="evidence" value="ECO:0007669"/>
    <property type="project" value="UniProtKB-KW"/>
</dbReference>
<dbReference type="InterPro" id="IPR000719">
    <property type="entry name" value="Prot_kinase_dom"/>
</dbReference>
<dbReference type="PROSITE" id="PS00108">
    <property type="entry name" value="PROTEIN_KINASE_ST"/>
    <property type="match status" value="1"/>
</dbReference>
<feature type="binding site" evidence="3">
    <location>
        <position position="55"/>
    </location>
    <ligand>
        <name>ATP</name>
        <dbReference type="ChEBI" id="CHEBI:30616"/>
    </ligand>
</feature>
<evidence type="ECO:0000313" key="7">
    <source>
        <dbReference type="Proteomes" id="UP000179807"/>
    </source>
</evidence>
<keyword evidence="2 3" id="KW-0067">ATP-binding</keyword>
<dbReference type="PROSITE" id="PS00107">
    <property type="entry name" value="PROTEIN_KINASE_ATP"/>
    <property type="match status" value="1"/>
</dbReference>
<evidence type="ECO:0000256" key="4">
    <source>
        <dbReference type="RuleBase" id="RU000304"/>
    </source>
</evidence>
<keyword evidence="7" id="KW-1185">Reference proteome</keyword>
<dbReference type="PROSITE" id="PS50011">
    <property type="entry name" value="PROTEIN_KINASE_DOM"/>
    <property type="match status" value="1"/>
</dbReference>
<dbReference type="PANTHER" id="PTHR24362:SF309">
    <property type="entry name" value="PROTEIN KINASE DOMAIN-CONTAINING PROTEIN"/>
    <property type="match status" value="1"/>
</dbReference>
<reference evidence="6" key="1">
    <citation type="submission" date="2016-10" db="EMBL/GenBank/DDBJ databases">
        <authorList>
            <person name="Benchimol M."/>
            <person name="Almeida L.G."/>
            <person name="Vasconcelos A.T."/>
            <person name="Perreira-Neves A."/>
            <person name="Rosa I.A."/>
            <person name="Tasca T."/>
            <person name="Bogo M.R."/>
            <person name="de Souza W."/>
        </authorList>
    </citation>
    <scope>NUCLEOTIDE SEQUENCE [LARGE SCALE GENOMIC DNA]</scope>
    <source>
        <strain evidence="6">K</strain>
    </source>
</reference>
<dbReference type="EMBL" id="MLAK01000872">
    <property type="protein sequence ID" value="OHT02285.1"/>
    <property type="molecule type" value="Genomic_DNA"/>
</dbReference>
<dbReference type="Proteomes" id="UP000179807">
    <property type="component" value="Unassembled WGS sequence"/>
</dbReference>
<dbReference type="InterPro" id="IPR017441">
    <property type="entry name" value="Protein_kinase_ATP_BS"/>
</dbReference>
<accession>A0A1J4JYD4</accession>
<dbReference type="SUPFAM" id="SSF56112">
    <property type="entry name" value="Protein kinase-like (PK-like)"/>
    <property type="match status" value="1"/>
</dbReference>
<evidence type="ECO:0000256" key="3">
    <source>
        <dbReference type="PROSITE-ProRule" id="PRU10141"/>
    </source>
</evidence>
<dbReference type="SMART" id="SM00220">
    <property type="entry name" value="S_TKc"/>
    <property type="match status" value="1"/>
</dbReference>
<evidence type="ECO:0000256" key="2">
    <source>
        <dbReference type="ARBA" id="ARBA00022840"/>
    </source>
</evidence>
<dbReference type="RefSeq" id="XP_068355421.1">
    <property type="nucleotide sequence ID" value="XM_068507451.1"/>
</dbReference>
<comment type="caution">
    <text evidence="6">The sequence shown here is derived from an EMBL/GenBank/DDBJ whole genome shotgun (WGS) entry which is preliminary data.</text>
</comment>
<dbReference type="GeneID" id="94842155"/>
<evidence type="ECO:0000259" key="5">
    <source>
        <dbReference type="PROSITE" id="PS50011"/>
    </source>
</evidence>
<keyword evidence="1 3" id="KW-0547">Nucleotide-binding</keyword>
<evidence type="ECO:0000256" key="1">
    <source>
        <dbReference type="ARBA" id="ARBA00022741"/>
    </source>
</evidence>
<dbReference type="InterPro" id="IPR011009">
    <property type="entry name" value="Kinase-like_dom_sf"/>
</dbReference>
<dbReference type="PANTHER" id="PTHR24362">
    <property type="entry name" value="SERINE/THREONINE-PROTEIN KINASE NEK"/>
    <property type="match status" value="1"/>
</dbReference>
<dbReference type="Pfam" id="PF00069">
    <property type="entry name" value="Pkinase"/>
    <property type="match status" value="1"/>
</dbReference>
<keyword evidence="6" id="KW-0808">Transferase</keyword>
<sequence length="356" mass="40642">MMSQSASDKNDEISDSIRQTLAKHGYQYLRPIGSGGFATVFLVHSDKYSEEFAVKRIEWKESDDKEFNTEIDTLLGLSHPLIIRMYEHFRDDDALYIVLEYCEGGSIKGLVQNSPLEPDKFWKYAKESLQALLYCHEKSIAHRDIKPDNMFIDKYGRVRLADFGLAHKFTKINEITHPCGSLLYVAPEVLKKKCVDPFAADVWSLGITFFYMAAGYPAFPTGNRELLIDRILLGHPSYPDDLSFPIRNLIQKMVNLIPKQRPTVAQILKMPVFNQLLDDVKIKKNITLSSRNSSVINMPSSRWMSQYIPEIKQPSLKKMQTRICMHAFVSPPVQLVGPLLSSRKGTGRTKTFSDIE</sequence>
<keyword evidence="4" id="KW-0723">Serine/threonine-protein kinase</keyword>
<dbReference type="AlphaFoldDB" id="A0A1J4JYD4"/>
<evidence type="ECO:0000313" key="6">
    <source>
        <dbReference type="EMBL" id="OHT02285.1"/>
    </source>
</evidence>
<comment type="similarity">
    <text evidence="4">Belongs to the protein kinase superfamily.</text>
</comment>
<dbReference type="VEuPathDB" id="TrichDB:TRFO_30600"/>
<feature type="domain" description="Protein kinase" evidence="5">
    <location>
        <begin position="26"/>
        <end position="273"/>
    </location>
</feature>
<dbReference type="InterPro" id="IPR008271">
    <property type="entry name" value="Ser/Thr_kinase_AS"/>
</dbReference>
<protein>
    <submittedName>
        <fullName evidence="6">CAMK family protein kinase</fullName>
    </submittedName>
</protein>
<organism evidence="6 7">
    <name type="scientific">Tritrichomonas foetus</name>
    <dbReference type="NCBI Taxonomy" id="1144522"/>
    <lineage>
        <taxon>Eukaryota</taxon>
        <taxon>Metamonada</taxon>
        <taxon>Parabasalia</taxon>
        <taxon>Tritrichomonadida</taxon>
        <taxon>Tritrichomonadidae</taxon>
        <taxon>Tritrichomonas</taxon>
    </lineage>
</organism>
<dbReference type="OrthoDB" id="541276at2759"/>
<dbReference type="Gene3D" id="1.10.510.10">
    <property type="entry name" value="Transferase(Phosphotransferase) domain 1"/>
    <property type="match status" value="1"/>
</dbReference>